<dbReference type="RefSeq" id="WP_343131786.1">
    <property type="nucleotide sequence ID" value="NZ_JBCITK010000001.1"/>
</dbReference>
<dbReference type="EMBL" id="JBCITK010000001">
    <property type="protein sequence ID" value="MEN0645193.1"/>
    <property type="molecule type" value="Genomic_DNA"/>
</dbReference>
<dbReference type="HAMAP" id="MF_02104">
    <property type="entry name" value="LutC"/>
    <property type="match status" value="1"/>
</dbReference>
<protein>
    <recommendedName>
        <fullName evidence="1">Lactate utilization protein C</fullName>
    </recommendedName>
</protein>
<evidence type="ECO:0000313" key="3">
    <source>
        <dbReference type="EMBL" id="MEN0645193.1"/>
    </source>
</evidence>
<dbReference type="InterPro" id="IPR022823">
    <property type="entry name" value="LutC"/>
</dbReference>
<comment type="caution">
    <text evidence="3">The sequence shown here is derived from an EMBL/GenBank/DDBJ whole genome shotgun (WGS) entry which is preliminary data.</text>
</comment>
<dbReference type="InterPro" id="IPR003741">
    <property type="entry name" value="LUD_dom"/>
</dbReference>
<name>A0ABU9VMX7_9BACI</name>
<accession>A0ABU9VMX7</accession>
<organism evidence="3 4">
    <name type="scientific">Alkalicoccobacillus gibsonii</name>
    <dbReference type="NCBI Taxonomy" id="79881"/>
    <lineage>
        <taxon>Bacteria</taxon>
        <taxon>Bacillati</taxon>
        <taxon>Bacillota</taxon>
        <taxon>Bacilli</taxon>
        <taxon>Bacillales</taxon>
        <taxon>Bacillaceae</taxon>
        <taxon>Alkalicoccobacillus</taxon>
    </lineage>
</organism>
<dbReference type="PANTHER" id="PTHR43682">
    <property type="entry name" value="LACTATE UTILIZATION PROTEIN C"/>
    <property type="match status" value="1"/>
</dbReference>
<dbReference type="InterPro" id="IPR024185">
    <property type="entry name" value="FTHF_cligase-like_sf"/>
</dbReference>
<dbReference type="PANTHER" id="PTHR43682:SF1">
    <property type="entry name" value="LACTATE UTILIZATION PROTEIN C"/>
    <property type="match status" value="1"/>
</dbReference>
<dbReference type="Proteomes" id="UP001418796">
    <property type="component" value="Unassembled WGS sequence"/>
</dbReference>
<evidence type="ECO:0000313" key="4">
    <source>
        <dbReference type="Proteomes" id="UP001418796"/>
    </source>
</evidence>
<sequence length="237" mass="26492">MTTKETNQEMFLNEIAKNLGRPRKKAVERPTWKKRPQWDVSTDTSQDELVAQLKDRCLAIHTQVEETTLDTLSTTLDKVLNDYEASSIIHWQDPRFTEYGLDSYFALHKEKGHHVRAWDPLDEQGNITFAEHADVGITFSDMTLAESGTVTLLHDSGKGRSVSFLPKSFIAIIPKSSLVPRISQATRMLHQKVEAGEAIPSCVNFVSGPSNSADIEMNLVVGAHGPVRACYILVEDK</sequence>
<evidence type="ECO:0000256" key="1">
    <source>
        <dbReference type="HAMAP-Rule" id="MF_02104"/>
    </source>
</evidence>
<keyword evidence="4" id="KW-1185">Reference proteome</keyword>
<evidence type="ECO:0000259" key="2">
    <source>
        <dbReference type="Pfam" id="PF02589"/>
    </source>
</evidence>
<feature type="domain" description="LUD" evidence="2">
    <location>
        <begin position="51"/>
        <end position="234"/>
    </location>
</feature>
<dbReference type="Pfam" id="PF02589">
    <property type="entry name" value="LUD_dom"/>
    <property type="match status" value="1"/>
</dbReference>
<comment type="function">
    <text evidence="1">Is involved in L-lactate degradation and allows cells to grow with lactate as the sole carbon source.</text>
</comment>
<dbReference type="Gene3D" id="3.40.50.10420">
    <property type="entry name" value="NagB/RpiA/CoA transferase-like"/>
    <property type="match status" value="1"/>
</dbReference>
<gene>
    <name evidence="1" type="primary">lutC</name>
    <name evidence="3" type="ORF">MKY91_18690</name>
</gene>
<reference evidence="3 4" key="1">
    <citation type="submission" date="2024-03" db="EMBL/GenBank/DDBJ databases">
        <title>Bacilli Hybrid Assemblies.</title>
        <authorList>
            <person name="Kovac J."/>
        </authorList>
    </citation>
    <scope>NUCLEOTIDE SEQUENCE [LARGE SCALE GENOMIC DNA]</scope>
    <source>
        <strain evidence="3 4">FSL R7-0666</strain>
    </source>
</reference>
<comment type="similarity">
    <text evidence="1">Belongs to the LutC/YkgG family.</text>
</comment>
<dbReference type="SUPFAM" id="SSF100950">
    <property type="entry name" value="NagB/RpiA/CoA transferase-like"/>
    <property type="match status" value="1"/>
</dbReference>
<proteinExistence type="inferred from homology"/>
<dbReference type="InterPro" id="IPR037171">
    <property type="entry name" value="NagB/RpiA_transferase-like"/>
</dbReference>